<evidence type="ECO:0000313" key="10">
    <source>
        <dbReference type="Proteomes" id="UP001597399"/>
    </source>
</evidence>
<dbReference type="RefSeq" id="WP_253064818.1">
    <property type="nucleotide sequence ID" value="NZ_JAMXWM010000032.1"/>
</dbReference>
<evidence type="ECO:0000256" key="1">
    <source>
        <dbReference type="ARBA" id="ARBA00001255"/>
    </source>
</evidence>
<evidence type="ECO:0000256" key="5">
    <source>
        <dbReference type="ARBA" id="ARBA00023295"/>
    </source>
</evidence>
<dbReference type="InterPro" id="IPR031704">
    <property type="entry name" value="Glyco_hydro_36_N"/>
</dbReference>
<evidence type="ECO:0000256" key="4">
    <source>
        <dbReference type="ARBA" id="ARBA00022801"/>
    </source>
</evidence>
<dbReference type="Proteomes" id="UP001597399">
    <property type="component" value="Unassembled WGS sequence"/>
</dbReference>
<dbReference type="PROSITE" id="PS00512">
    <property type="entry name" value="ALPHA_GALACTOSIDASE"/>
    <property type="match status" value="1"/>
</dbReference>
<name>A0ABW5S1R2_9BACL</name>
<dbReference type="InterPro" id="IPR038417">
    <property type="entry name" value="Alpga-gal_N_sf"/>
</dbReference>
<feature type="domain" description="Glycosyl hydrolase family 36 N-terminal" evidence="8">
    <location>
        <begin position="29"/>
        <end position="286"/>
    </location>
</feature>
<organism evidence="9 10">
    <name type="scientific">Sporolactobacillus shoreicorticis</name>
    <dbReference type="NCBI Taxonomy" id="1923877"/>
    <lineage>
        <taxon>Bacteria</taxon>
        <taxon>Bacillati</taxon>
        <taxon>Bacillota</taxon>
        <taxon>Bacilli</taxon>
        <taxon>Bacillales</taxon>
        <taxon>Sporolactobacillaceae</taxon>
        <taxon>Sporolactobacillus</taxon>
    </lineage>
</organism>
<dbReference type="InterPro" id="IPR031705">
    <property type="entry name" value="Glyco_hydro_36_C"/>
</dbReference>
<keyword evidence="10" id="KW-1185">Reference proteome</keyword>
<dbReference type="InterPro" id="IPR050985">
    <property type="entry name" value="Alpha-glycosidase_related"/>
</dbReference>
<dbReference type="EC" id="3.2.1.22" evidence="3 6"/>
<dbReference type="CDD" id="cd14791">
    <property type="entry name" value="GH36"/>
    <property type="match status" value="1"/>
</dbReference>
<gene>
    <name evidence="9" type="ORF">ACFSUE_08860</name>
</gene>
<evidence type="ECO:0000256" key="2">
    <source>
        <dbReference type="ARBA" id="ARBA00006202"/>
    </source>
</evidence>
<reference evidence="10" key="1">
    <citation type="journal article" date="2019" name="Int. J. Syst. Evol. Microbiol.">
        <title>The Global Catalogue of Microorganisms (GCM) 10K type strain sequencing project: providing services to taxonomists for standard genome sequencing and annotation.</title>
        <authorList>
            <consortium name="The Broad Institute Genomics Platform"/>
            <consortium name="The Broad Institute Genome Sequencing Center for Infectious Disease"/>
            <person name="Wu L."/>
            <person name="Ma J."/>
        </authorList>
    </citation>
    <scope>NUCLEOTIDE SEQUENCE [LARGE SCALE GENOMIC DNA]</scope>
    <source>
        <strain evidence="10">TISTR 2466</strain>
    </source>
</reference>
<dbReference type="InterPro" id="IPR002252">
    <property type="entry name" value="Glyco_hydro_36"/>
</dbReference>
<dbReference type="GO" id="GO:0004557">
    <property type="term" value="F:alpha-galactosidase activity"/>
    <property type="evidence" value="ECO:0007669"/>
    <property type="project" value="UniProtKB-EC"/>
</dbReference>
<evidence type="ECO:0000313" key="9">
    <source>
        <dbReference type="EMBL" id="MFD2693730.1"/>
    </source>
</evidence>
<dbReference type="Gene3D" id="2.60.40.1180">
    <property type="entry name" value="Golgi alpha-mannosidase II"/>
    <property type="match status" value="1"/>
</dbReference>
<dbReference type="Pfam" id="PF16874">
    <property type="entry name" value="Glyco_hydro_36C"/>
    <property type="match status" value="1"/>
</dbReference>
<comment type="caution">
    <text evidence="9">The sequence shown here is derived from an EMBL/GenBank/DDBJ whole genome shotgun (WGS) entry which is preliminary data.</text>
</comment>
<comment type="similarity">
    <text evidence="2">Belongs to the glycosyl hydrolase 36 family.</text>
</comment>
<protein>
    <recommendedName>
        <fullName evidence="3 6">Alpha-galactosidase</fullName>
        <ecNumber evidence="3 6">3.2.1.22</ecNumber>
    </recommendedName>
</protein>
<dbReference type="PRINTS" id="PR00743">
    <property type="entry name" value="GLHYDRLASE36"/>
</dbReference>
<keyword evidence="4 6" id="KW-0378">Hydrolase</keyword>
<dbReference type="EMBL" id="JBHUMQ010000019">
    <property type="protein sequence ID" value="MFD2693730.1"/>
    <property type="molecule type" value="Genomic_DNA"/>
</dbReference>
<dbReference type="PIRSF" id="PIRSF005536">
    <property type="entry name" value="Agal"/>
    <property type="match status" value="1"/>
</dbReference>
<evidence type="ECO:0000259" key="8">
    <source>
        <dbReference type="Pfam" id="PF16875"/>
    </source>
</evidence>
<dbReference type="SUPFAM" id="SSF51445">
    <property type="entry name" value="(Trans)glycosidases"/>
    <property type="match status" value="1"/>
</dbReference>
<evidence type="ECO:0000259" key="7">
    <source>
        <dbReference type="Pfam" id="PF16874"/>
    </source>
</evidence>
<sequence length="743" mass="85739">MTIKIGEDQLIFHLQTDNTSYIFQVLENGELGQVYYGKKIHVKDSYDRLTTKEWHNDTPSWKSDVPNVQPELLKQEYAGFGKGDFRYPAYQIEAKDGSRVSEFAFDSYQLTDGKKRLTGLPSMFDDSNDDAETLTIVLKDSLLHLKLNLAYTIFPHQDVIVRSSKFVNDGNQDLMLNRALSLQLDLPDSMYDLIQFSGTWARERHLYRNRIHSGVQSISSLRTASSHQQNPFFMLARPTTTDQDGDVFGINLIYSGNFLDQVEVDQFETTRVLTGINPEEFSWTLEPGTEFQTPEAVISYTDKGMNQLSQQMGNCYLNHLVNPNFARENRPILINNWEGTYFDFDDNKLFEIAKNAHELGVEMFVLDDGWFGHRNDDKSSLGDWFVNEAKFPGGFSNMVNKIHALGMKFGLWFEPEMISIDSKLYTKHPDWLICAPNRQRTPQRTQFVLDMSRPEVVDFLYDSVSEMIKQNKLDYIKWDMNRNITEAFGGKLSADRQKELSHRYILGVYNLYERLTADFPNVLFESCASGGGRFDLGLMYYAPQAWTSDNTDAVERMFIQYGTSYGYSLSMMGAHVSAVPNDQTGRITPLKTRADVAYFGNLGYELDVTQMPDHEQRSVKRQIEFYKQNRELFQFGRFYRLVSPYDTNNNSNVISWEVVKDDQSQAIVAYYQVLNRPNPPYSRLYFEGLDPERKYKVNDGDEEFYGDELMNAGYFVPQVLQKIEGVEESADFSSQLFIVRAVN</sequence>
<dbReference type="InterPro" id="IPR013785">
    <property type="entry name" value="Aldolase_TIM"/>
</dbReference>
<evidence type="ECO:0000256" key="3">
    <source>
        <dbReference type="ARBA" id="ARBA00012755"/>
    </source>
</evidence>
<dbReference type="InterPro" id="IPR013780">
    <property type="entry name" value="Glyco_hydro_b"/>
</dbReference>
<dbReference type="PANTHER" id="PTHR43053:SF3">
    <property type="entry name" value="ALPHA-GALACTOSIDASE C-RELATED"/>
    <property type="match status" value="1"/>
</dbReference>
<keyword evidence="5 6" id="KW-0326">Glycosidase</keyword>
<dbReference type="Gene3D" id="3.20.20.70">
    <property type="entry name" value="Aldolase class I"/>
    <property type="match status" value="1"/>
</dbReference>
<proteinExistence type="inferred from homology"/>
<dbReference type="InterPro" id="IPR000111">
    <property type="entry name" value="Glyco_hydro_27/36_CS"/>
</dbReference>
<dbReference type="PANTHER" id="PTHR43053">
    <property type="entry name" value="GLYCOSIDASE FAMILY 31"/>
    <property type="match status" value="1"/>
</dbReference>
<accession>A0ABW5S1R2</accession>
<comment type="catalytic activity">
    <reaction evidence="1 6">
        <text>Hydrolysis of terminal, non-reducing alpha-D-galactose residues in alpha-D-galactosides, including galactose oligosaccharides, galactomannans and galactolipids.</text>
        <dbReference type="EC" id="3.2.1.22"/>
    </reaction>
</comment>
<evidence type="ECO:0000256" key="6">
    <source>
        <dbReference type="PIRNR" id="PIRNR005536"/>
    </source>
</evidence>
<dbReference type="Gene3D" id="2.70.98.60">
    <property type="entry name" value="alpha-galactosidase from lactobacil brevis"/>
    <property type="match status" value="1"/>
</dbReference>
<dbReference type="Pfam" id="PF16875">
    <property type="entry name" value="Glyco_hydro_36N"/>
    <property type="match status" value="1"/>
</dbReference>
<dbReference type="Pfam" id="PF02065">
    <property type="entry name" value="Melibiase"/>
    <property type="match status" value="1"/>
</dbReference>
<dbReference type="InterPro" id="IPR017853">
    <property type="entry name" value="GH"/>
</dbReference>
<feature type="domain" description="Glycosyl hydrolase family 36 C-terminal" evidence="7">
    <location>
        <begin position="655"/>
        <end position="738"/>
    </location>
</feature>